<evidence type="ECO:0000313" key="5">
    <source>
        <dbReference type="EMBL" id="GAA5812290.1"/>
    </source>
</evidence>
<sequence length="823" mass="95396">MSLEILKQLRQQSELILSDNDRGNFPMIHRSLDQMEREMKTMNERIKPTPELHAKAHYFLASSGIDTDYVPNAVNTSLTFESIQMEDHTDIKKFLNEEHERILIDIIEEQRNICQFEELIEEKDRERMEEDENTNDLKEFEKDNVNTGITRINDYAKVVTMLNQDRLMKKDCDLLKQLSSIRNLSDLKRSQDGADESWSILNHIINKSGIDGRLEGRFLKDYITQPYLSATAIQTRRQLIGASKSWLEQQSSQFINDVLNKNASRTQVGGIPAFTHRLRAYIDLTYKTTSGWTDGRLEVVDDVPIWVFMYLLIRSGHMDLAIKFVDSNGEMFASERKFIAYFKEYNSAKNHCVSKSTQEAILADYYRFGYSDNKADPFKVIIYKILGRCELHNKNSPDVIKTTEDYIWLQLMLIREVTDTERYSFERYRLEDFQKEITTLGSKYFDRDETNPYTFFRILLLTLQFEEAIDHFCKQKKLRLETVHFALALVYCGLLNMTSPEKVNTPKILFDMITNEENRVTLNFPRLVDQYVKVYLADKPNEALQYLCLSSLYSVKQGYPNDAMVQVAKNYICKFILGSKDFKMILGTDGQERSPGLLDNQIGLLNINSENEFASEIIRPVAEKCVQTGRCIDAVYAYSLSGDYNQMADVLAKELSDALQQPQSFRATDPTLSQYSNTEIIQFALDTIRHYENKQYISSLIDESKKITIRILIQLLQFRVAYEQGQHETALQLMQQANVIPLQGNMEQIQLFVNQFGHLAETIKKNIPELLLNVMDILYKLWSDNSGPASVLENLQRKSRTVLTFTGLINFAIPNDIIVRLNK</sequence>
<evidence type="ECO:0000256" key="1">
    <source>
        <dbReference type="ARBA" id="ARBA00004259"/>
    </source>
</evidence>
<keyword evidence="3 4" id="KW-0539">Nucleus</keyword>
<keyword evidence="4" id="KW-0509">mRNA transport</keyword>
<keyword evidence="4" id="KW-0653">Protein transport</keyword>
<evidence type="ECO:0000256" key="4">
    <source>
        <dbReference type="RuleBase" id="RU364035"/>
    </source>
</evidence>
<dbReference type="InterPro" id="IPR007231">
    <property type="entry name" value="Nucleoporin_int_Nup93/Nic96"/>
</dbReference>
<accession>A0ABP9YZK2</accession>
<dbReference type="EMBL" id="BAABUK010000012">
    <property type="protein sequence ID" value="GAA5812290.1"/>
    <property type="molecule type" value="Genomic_DNA"/>
</dbReference>
<dbReference type="PANTHER" id="PTHR11225">
    <property type="entry name" value="NUCLEAR PORE COMPLEX PROTEIN NUP93 NUCLEOPORIN NUP93 DEAD EYE PROTEIN"/>
    <property type="match status" value="1"/>
</dbReference>
<keyword evidence="6" id="KW-1185">Reference proteome</keyword>
<name>A0ABP9YZK2_9FUNG</name>
<evidence type="ECO:0000313" key="6">
    <source>
        <dbReference type="Proteomes" id="UP001473302"/>
    </source>
</evidence>
<keyword evidence="4" id="KW-0813">Transport</keyword>
<comment type="caution">
    <text evidence="5">The sequence shown here is derived from an EMBL/GenBank/DDBJ whole genome shotgun (WGS) entry which is preliminary data.</text>
</comment>
<keyword evidence="4" id="KW-0472">Membrane</keyword>
<dbReference type="PANTHER" id="PTHR11225:SF4">
    <property type="entry name" value="NUCLEAR PORE COMPLEX PROTEIN NUP93"/>
    <property type="match status" value="1"/>
</dbReference>
<evidence type="ECO:0000256" key="2">
    <source>
        <dbReference type="ARBA" id="ARBA00010186"/>
    </source>
</evidence>
<reference evidence="5 6" key="1">
    <citation type="submission" date="2024-04" db="EMBL/GenBank/DDBJ databases">
        <title>genome sequences of Mucor flavus KT1a and Helicostylum pulchrum KT1b strains isolated from the surface of a dry-aged beef.</title>
        <authorList>
            <person name="Toyotome T."/>
            <person name="Hosono M."/>
            <person name="Torimaru M."/>
            <person name="Fukuda K."/>
            <person name="Mikami N."/>
        </authorList>
    </citation>
    <scope>NUCLEOTIDE SEQUENCE [LARGE SCALE GENOMIC DNA]</scope>
    <source>
        <strain evidence="5 6">KT1a</strain>
    </source>
</reference>
<comment type="subcellular location">
    <subcellularLocation>
        <location evidence="1">Nucleus envelope</location>
    </subcellularLocation>
    <subcellularLocation>
        <location evidence="4">Nucleus</location>
        <location evidence="4">Nuclear pore complex</location>
    </subcellularLocation>
</comment>
<dbReference type="Proteomes" id="UP001473302">
    <property type="component" value="Unassembled WGS sequence"/>
</dbReference>
<evidence type="ECO:0000256" key="3">
    <source>
        <dbReference type="ARBA" id="ARBA00023242"/>
    </source>
</evidence>
<protein>
    <recommendedName>
        <fullName evidence="4">Nuclear pore protein</fullName>
    </recommendedName>
</protein>
<proteinExistence type="inferred from homology"/>
<keyword evidence="4" id="KW-0811">Translocation</keyword>
<dbReference type="Pfam" id="PF04097">
    <property type="entry name" value="Nic96"/>
    <property type="match status" value="1"/>
</dbReference>
<comment type="similarity">
    <text evidence="2 4">Belongs to the nucleoporin interacting component (NIC) family.</text>
</comment>
<keyword evidence="4" id="KW-0906">Nuclear pore complex</keyword>
<gene>
    <name evidence="5" type="ORF">MFLAVUS_005741</name>
</gene>
<organism evidence="5 6">
    <name type="scientific">Mucor flavus</name>
    <dbReference type="NCBI Taxonomy" id="439312"/>
    <lineage>
        <taxon>Eukaryota</taxon>
        <taxon>Fungi</taxon>
        <taxon>Fungi incertae sedis</taxon>
        <taxon>Mucoromycota</taxon>
        <taxon>Mucoromycotina</taxon>
        <taxon>Mucoromycetes</taxon>
        <taxon>Mucorales</taxon>
        <taxon>Mucorineae</taxon>
        <taxon>Mucoraceae</taxon>
        <taxon>Mucor</taxon>
    </lineage>
</organism>